<dbReference type="Pfam" id="PF00069">
    <property type="entry name" value="Pkinase"/>
    <property type="match status" value="1"/>
</dbReference>
<dbReference type="InterPro" id="IPR004147">
    <property type="entry name" value="ABC1_dom"/>
</dbReference>
<evidence type="ECO:0000256" key="3">
    <source>
        <dbReference type="ARBA" id="ARBA00022840"/>
    </source>
</evidence>
<keyword evidence="2 4" id="KW-0547">Nucleotide-binding</keyword>
<dbReference type="GO" id="GO:0004672">
    <property type="term" value="F:protein kinase activity"/>
    <property type="evidence" value="ECO:0007669"/>
    <property type="project" value="InterPro"/>
</dbReference>
<dbReference type="PROSITE" id="PS50011">
    <property type="entry name" value="PROTEIN_KINASE_DOM"/>
    <property type="match status" value="1"/>
</dbReference>
<dbReference type="Pfam" id="PF03109">
    <property type="entry name" value="ABC1"/>
    <property type="match status" value="1"/>
</dbReference>
<feature type="compositionally biased region" description="Basic residues" evidence="5">
    <location>
        <begin position="1749"/>
        <end position="1763"/>
    </location>
</feature>
<reference evidence="7 8" key="1">
    <citation type="submission" date="2016-02" db="EMBL/GenBank/DDBJ databases">
        <title>Genome analysis of coral dinoflagellate symbionts highlights evolutionary adaptations to a symbiotic lifestyle.</title>
        <authorList>
            <person name="Aranda M."/>
            <person name="Li Y."/>
            <person name="Liew Y.J."/>
            <person name="Baumgarten S."/>
            <person name="Simakov O."/>
            <person name="Wilson M."/>
            <person name="Piel J."/>
            <person name="Ashoor H."/>
            <person name="Bougouffa S."/>
            <person name="Bajic V.B."/>
            <person name="Ryu T."/>
            <person name="Ravasi T."/>
            <person name="Bayer T."/>
            <person name="Micklem G."/>
            <person name="Kim H."/>
            <person name="Bhak J."/>
            <person name="Lajeunesse T.C."/>
            <person name="Voolstra C.R."/>
        </authorList>
    </citation>
    <scope>NUCLEOTIDE SEQUENCE [LARGE SCALE GENOMIC DNA]</scope>
    <source>
        <strain evidence="7 8">CCMP2467</strain>
    </source>
</reference>
<dbReference type="GO" id="GO:0005524">
    <property type="term" value="F:ATP binding"/>
    <property type="evidence" value="ECO:0007669"/>
    <property type="project" value="UniProtKB-UniRule"/>
</dbReference>
<evidence type="ECO:0000256" key="5">
    <source>
        <dbReference type="SAM" id="MobiDB-lite"/>
    </source>
</evidence>
<proteinExistence type="inferred from homology"/>
<evidence type="ECO:0000256" key="2">
    <source>
        <dbReference type="ARBA" id="ARBA00022741"/>
    </source>
</evidence>
<sequence>MKSVDTPIIETTFTPAEKDKHADGTKTIHGFFITRTVLGQGSFAKVKLCMEQLTGTEFAIKVFRKLPLRRKREFTRSDDGEGMKVRTVLDKVYDEIALMKTVSHPRCVQLHAILDESASNGKLYVVLEYMRGGPSMEWDETECCFQARAGQITEQVAQTFVRNTLHALDYLHQNWIAHRDVKPQNLLLDGLGGLKLGDFGVATRMPDDYVVHGTEGTYHFFSPEMCASGYKGHDGRRADIWATGISLWGFLFRSLPFLHKDLPALLDTIAMGTYELPAYQICSFVPVVYLRAQSTSISNHVAAVGMVVGMKDAVLEAALREALSADSIHGALRSAAARPLGADALESAVAQLHSRVLSAYQSASTTASQSHQSKEACRDQQREPDAYNVRLNFTDQDQNPLPTRTSEVVLDHQKATARLTCTHCRRPLKMELMLAEPEASVELEKPRCAYVAVLADGKTTSFLQAWMLGLSLAKHSQGPARPERMLIHGPSVPRPFLEVLRQVWQLTAGSLGSWPSILNYPLLNSSSDRLLRLRALGLKFDKVLVLALGIVATADLDDVFDASCPAFVAEKSSAFPQQAGLPLMLLPCSHQAMRKVAIDTGHRSQNAAYPPRTIAGQKQVEGDEVLVYLKCFYRTFFQRDMLELPSELCSRLQHVAAKVWRDLDQLLRRGSSCTSGETERLLELLGTKDRSEVSSMLASVDRERCENCKAYDFKGTLDPLDGRWRCRFCWEHMLLDSALQDPGCIPMPLHEVETLQKELEECFVPGERQRWRWKEWDRDRRWIEFRPRGVLWHSSNQVGAWEMWTDRGKRQLAINFVNFDKDGRPRPETRHLLELKDGDASARFEEYQREQFQPLGFASQGRSYKDQSKITLHPPQGFQPRRRPQEKPLGNGVPGEKKLERELHETVDSVDQASLRDKEVLSTDIQVPKQASAVEMGPTPTTVVLPDVSDVSSCRSYVLNPWFLGPCLFVGGLRLPREAFSASCTAFLICALAKDPVQRPLAAELLQDPWLREEGPDEVQDGARGIEKGHVPIEELLQQKDSDQRLGALVREMCQLQPGRRCSAKEGWRCGMRHAMRSRPWRAVLIAAALIVAVSLCSPTRSCAFASGLLDREAAGGKLRRHAVPQYSKVNYELDEDGAKAAPGSQRSEDWKAKAFGAAGDDAAFDQERLLDYVWARPWEILQRLASTLSIAFGIWWAWRDRKSEAASETLLTTSLSRKGPKTASGEALRQGLQRMGVFFVKIGQTAAQRPDIVGDEVAEELKGLQEQSTPFSDELALTILAEDLQQKGPLAPGVCAKNCTDPDGEPLLMELNPQYVASASLGQVYRGRMHDGREVALKIQRPGVREVLGLDWAVATLVSRAYQKLVSSPNDYGAVVDTVARGVRMELDYYNEAANAEEFAQRHAFLPFVTSPGCIPQLMGPRESSRVLALNWYPSRSPKELPLQERRLLVEMAVEACVVQLLVTGFVHADPHEGNLRMGDDGRVVFLDFGLMDRVDFGIMESCAAGVRQVLDKNWLDLTTTFQDVRFTPKPLMKNMAYGKSKTPQYEPCGNEEFAVAVGEQIEMEAGGQSRFGAMAVALKKLSDRYLMLTPPFIALLCRTFITLEGLLGDDPALVESYNVYQKSLPFAISRLLSPRTRKGCRALRATLLDGAQASQGGATIPNWSSLSTLLTAGSQAEADAEDGLLDFADLGAEAAVQRRLLRTAEGAALRRVLFDIDIFEACRSFLTSPDAAPLRAAAIGSLAGRWSGKRKRQGKKKRRGPRSTAAARGWGDWSEDDPFRLSKTTLAHSRRAWQIILRRQLQKSCLPPWRLCWRFLLLCVQVLPVSSALLVRAALQSRSRRVGDFLFKSVDPRQTVQLRGGAELSSFATLQAMHHEFFDYWYDE</sequence>
<dbReference type="InterPro" id="IPR050154">
    <property type="entry name" value="UbiB_kinase"/>
</dbReference>
<protein>
    <recommendedName>
        <fullName evidence="6">Protein kinase domain-containing protein</fullName>
    </recommendedName>
</protein>
<dbReference type="SUPFAM" id="SSF56112">
    <property type="entry name" value="Protein kinase-like (PK-like)"/>
    <property type="match status" value="2"/>
</dbReference>
<dbReference type="EMBL" id="LSRX01000159">
    <property type="protein sequence ID" value="OLQ06494.1"/>
    <property type="molecule type" value="Genomic_DNA"/>
</dbReference>
<evidence type="ECO:0000259" key="6">
    <source>
        <dbReference type="PROSITE" id="PS50011"/>
    </source>
</evidence>
<dbReference type="Proteomes" id="UP000186817">
    <property type="component" value="Unassembled WGS sequence"/>
</dbReference>
<dbReference type="PROSITE" id="PS00108">
    <property type="entry name" value="PROTEIN_KINASE_ST"/>
    <property type="match status" value="1"/>
</dbReference>
<dbReference type="PANTHER" id="PTHR10566:SF123">
    <property type="entry name" value="PROTEIN KINASE SUPERFAMILY PROTEIN"/>
    <property type="match status" value="1"/>
</dbReference>
<organism evidence="7 8">
    <name type="scientific">Symbiodinium microadriaticum</name>
    <name type="common">Dinoflagellate</name>
    <name type="synonym">Zooxanthella microadriatica</name>
    <dbReference type="NCBI Taxonomy" id="2951"/>
    <lineage>
        <taxon>Eukaryota</taxon>
        <taxon>Sar</taxon>
        <taxon>Alveolata</taxon>
        <taxon>Dinophyceae</taxon>
        <taxon>Suessiales</taxon>
        <taxon>Symbiodiniaceae</taxon>
        <taxon>Symbiodinium</taxon>
    </lineage>
</organism>
<dbReference type="PROSITE" id="PS00107">
    <property type="entry name" value="PROTEIN_KINASE_ATP"/>
    <property type="match status" value="1"/>
</dbReference>
<dbReference type="OrthoDB" id="201153at2759"/>
<comment type="caution">
    <text evidence="7">The sequence shown here is derived from an EMBL/GenBank/DDBJ whole genome shotgun (WGS) entry which is preliminary data.</text>
</comment>
<dbReference type="CDD" id="cd05121">
    <property type="entry name" value="ABC1_ADCK3-like"/>
    <property type="match status" value="1"/>
</dbReference>
<gene>
    <name evidence="7" type="ORF">AK812_SmicGene10256</name>
</gene>
<keyword evidence="8" id="KW-1185">Reference proteome</keyword>
<evidence type="ECO:0000256" key="1">
    <source>
        <dbReference type="ARBA" id="ARBA00009670"/>
    </source>
</evidence>
<keyword evidence="3 4" id="KW-0067">ATP-binding</keyword>
<name>A0A1Q9EGC4_SYMMI</name>
<dbReference type="InterPro" id="IPR000719">
    <property type="entry name" value="Prot_kinase_dom"/>
</dbReference>
<accession>A0A1Q9EGC4</accession>
<dbReference type="SMART" id="SM00220">
    <property type="entry name" value="S_TKc"/>
    <property type="match status" value="1"/>
</dbReference>
<feature type="region of interest" description="Disordered" evidence="5">
    <location>
        <begin position="858"/>
        <end position="898"/>
    </location>
</feature>
<dbReference type="InterPro" id="IPR011009">
    <property type="entry name" value="Kinase-like_dom_sf"/>
</dbReference>
<evidence type="ECO:0000313" key="8">
    <source>
        <dbReference type="Proteomes" id="UP000186817"/>
    </source>
</evidence>
<comment type="similarity">
    <text evidence="1">Belongs to the protein kinase superfamily. ADCK protein kinase family.</text>
</comment>
<dbReference type="InterPro" id="IPR008271">
    <property type="entry name" value="Ser/Thr_kinase_AS"/>
</dbReference>
<dbReference type="Gene3D" id="3.30.200.20">
    <property type="entry name" value="Phosphorylase Kinase, domain 1"/>
    <property type="match status" value="1"/>
</dbReference>
<feature type="region of interest" description="Disordered" evidence="5">
    <location>
        <begin position="1748"/>
        <end position="1772"/>
    </location>
</feature>
<evidence type="ECO:0000313" key="7">
    <source>
        <dbReference type="EMBL" id="OLQ06494.1"/>
    </source>
</evidence>
<dbReference type="InterPro" id="IPR017441">
    <property type="entry name" value="Protein_kinase_ATP_BS"/>
</dbReference>
<dbReference type="PANTHER" id="PTHR10566">
    <property type="entry name" value="CHAPERONE-ACTIVITY OF BC1 COMPLEX CABC1 -RELATED"/>
    <property type="match status" value="1"/>
</dbReference>
<evidence type="ECO:0000256" key="4">
    <source>
        <dbReference type="PROSITE-ProRule" id="PRU10141"/>
    </source>
</evidence>
<dbReference type="Gene3D" id="1.10.510.10">
    <property type="entry name" value="Transferase(Phosphotransferase) domain 1"/>
    <property type="match status" value="1"/>
</dbReference>
<feature type="domain" description="Protein kinase" evidence="6">
    <location>
        <begin position="32"/>
        <end position="356"/>
    </location>
</feature>
<feature type="binding site" evidence="4">
    <location>
        <position position="61"/>
    </location>
    <ligand>
        <name>ATP</name>
        <dbReference type="ChEBI" id="CHEBI:30616"/>
    </ligand>
</feature>